<evidence type="ECO:0000313" key="1">
    <source>
        <dbReference type="EMBL" id="RXG84752.1"/>
    </source>
</evidence>
<keyword evidence="2" id="KW-1185">Reference proteome</keyword>
<name>A0ABY0D8K6_9BRAD</name>
<proteinExistence type="predicted"/>
<evidence type="ECO:0000313" key="2">
    <source>
        <dbReference type="Proteomes" id="UP000289946"/>
    </source>
</evidence>
<dbReference type="RefSeq" id="WP_128943034.1">
    <property type="nucleotide sequence ID" value="NZ_RDRA01000055.1"/>
</dbReference>
<accession>A0ABY0D8K6</accession>
<organism evidence="1 2">
    <name type="scientific">Bradyrhizobium zhanjiangense</name>
    <dbReference type="NCBI Taxonomy" id="1325107"/>
    <lineage>
        <taxon>Bacteria</taxon>
        <taxon>Pseudomonadati</taxon>
        <taxon>Pseudomonadota</taxon>
        <taxon>Alphaproteobacteria</taxon>
        <taxon>Hyphomicrobiales</taxon>
        <taxon>Nitrobacteraceae</taxon>
        <taxon>Bradyrhizobium</taxon>
    </lineage>
</organism>
<gene>
    <name evidence="1" type="ORF">EAS62_39470</name>
</gene>
<protein>
    <submittedName>
        <fullName evidence="1">Uncharacterized protein</fullName>
    </submittedName>
</protein>
<comment type="caution">
    <text evidence="1">The sequence shown here is derived from an EMBL/GenBank/DDBJ whole genome shotgun (WGS) entry which is preliminary data.</text>
</comment>
<reference evidence="1 2" key="1">
    <citation type="submission" date="2018-10" db="EMBL/GenBank/DDBJ databases">
        <title>Bradyrhizobium sp. nov., isolated from effective nodules of peanut in China.</title>
        <authorList>
            <person name="Li Y."/>
        </authorList>
    </citation>
    <scope>NUCLEOTIDE SEQUENCE [LARGE SCALE GENOMIC DNA]</scope>
    <source>
        <strain evidence="1 2">CCBAU 51781</strain>
    </source>
</reference>
<sequence>MPRVWRDVKKDGHSFDIRALDLIAGEPLGGLDDLAERLPLACRKCLGVQQELCLQAASFGTTIEALALK</sequence>
<dbReference type="EMBL" id="RDRA01000055">
    <property type="protein sequence ID" value="RXG84752.1"/>
    <property type="molecule type" value="Genomic_DNA"/>
</dbReference>
<dbReference type="Proteomes" id="UP000289946">
    <property type="component" value="Unassembled WGS sequence"/>
</dbReference>